<evidence type="ECO:0000256" key="1">
    <source>
        <dbReference type="ARBA" id="ARBA00004496"/>
    </source>
</evidence>
<evidence type="ECO:0000256" key="4">
    <source>
        <dbReference type="ARBA" id="ARBA00022553"/>
    </source>
</evidence>
<dbReference type="GO" id="GO:0005737">
    <property type="term" value="C:cytoplasm"/>
    <property type="evidence" value="ECO:0007669"/>
    <property type="project" value="UniProtKB-SubCell"/>
</dbReference>
<keyword evidence="3" id="KW-0963">Cytoplasm</keyword>
<dbReference type="PANTHER" id="PTHR42713:SF3">
    <property type="entry name" value="TRANSCRIPTIONAL REGULATORY PROTEIN HPTR"/>
    <property type="match status" value="1"/>
</dbReference>
<evidence type="ECO:0000256" key="8">
    <source>
        <dbReference type="ARBA" id="ARBA00023163"/>
    </source>
</evidence>
<dbReference type="SMART" id="SM00342">
    <property type="entry name" value="HTH_ARAC"/>
    <property type="match status" value="1"/>
</dbReference>
<keyword evidence="15" id="KW-1185">Reference proteome</keyword>
<evidence type="ECO:0000256" key="9">
    <source>
        <dbReference type="ARBA" id="ARBA00024867"/>
    </source>
</evidence>
<dbReference type="SUPFAM" id="SSF46689">
    <property type="entry name" value="Homeodomain-like"/>
    <property type="match status" value="2"/>
</dbReference>
<evidence type="ECO:0000256" key="2">
    <source>
        <dbReference type="ARBA" id="ARBA00018672"/>
    </source>
</evidence>
<dbReference type="GO" id="GO:0043565">
    <property type="term" value="F:sequence-specific DNA binding"/>
    <property type="evidence" value="ECO:0007669"/>
    <property type="project" value="InterPro"/>
</dbReference>
<dbReference type="Gene3D" id="3.40.50.2300">
    <property type="match status" value="1"/>
</dbReference>
<evidence type="ECO:0000256" key="5">
    <source>
        <dbReference type="ARBA" id="ARBA00023012"/>
    </source>
</evidence>
<evidence type="ECO:0000256" key="7">
    <source>
        <dbReference type="ARBA" id="ARBA00023125"/>
    </source>
</evidence>
<accession>A0A3A9ATV6</accession>
<comment type="function">
    <text evidence="9">May play the central regulatory role in sporulation. It may be an element of the effector pathway responsible for the activation of sporulation genes in response to nutritional stress. Spo0A may act in concert with spo0H (a sigma factor) to control the expression of some genes that are critical to the sporulation process.</text>
</comment>
<gene>
    <name evidence="14" type="ORF">D7V94_16455</name>
</gene>
<dbReference type="CDD" id="cd17536">
    <property type="entry name" value="REC_YesN-like"/>
    <property type="match status" value="1"/>
</dbReference>
<evidence type="ECO:0000313" key="14">
    <source>
        <dbReference type="EMBL" id="RKI89775.1"/>
    </source>
</evidence>
<evidence type="ECO:0000256" key="3">
    <source>
        <dbReference type="ARBA" id="ARBA00022490"/>
    </source>
</evidence>
<dbReference type="Gene3D" id="1.10.10.60">
    <property type="entry name" value="Homeodomain-like"/>
    <property type="match status" value="2"/>
</dbReference>
<dbReference type="InterPro" id="IPR018060">
    <property type="entry name" value="HTH_AraC"/>
</dbReference>
<reference evidence="14 15" key="1">
    <citation type="submission" date="2018-09" db="EMBL/GenBank/DDBJ databases">
        <title>Murine metabolic-syndrome-specific gut microbial biobank.</title>
        <authorList>
            <person name="Liu C."/>
        </authorList>
    </citation>
    <scope>NUCLEOTIDE SEQUENCE [LARGE SCALE GENOMIC DNA]</scope>
    <source>
        <strain evidence="14 15">0.1xD8-82</strain>
    </source>
</reference>
<keyword evidence="6" id="KW-0805">Transcription regulation</keyword>
<evidence type="ECO:0000259" key="12">
    <source>
        <dbReference type="PROSITE" id="PS01124"/>
    </source>
</evidence>
<protein>
    <recommendedName>
        <fullName evidence="2">Stage 0 sporulation protein A homolog</fullName>
    </recommendedName>
</protein>
<sequence length="545" mass="63612">MRKAEYVWRYVFRRNGRRNRTGGMKVKYKILIVDDEKMIRMGIKNAMPWESMDIEKVYTAASAMEAAEVIKKHQPEIMVTDISMTEMSGLELVEQIRKQNEGMRIIVLTGYDRFEYARQALQLRVHDFLLKPIDEKELKKSILEQVRWLESERKNKEEDVSRIRAKGVRQQLALEQFMCAFILGKPKAGERLEEFLEEFHFDREQEMRIGLLMPEVRGEEDAESRSLRSMTIRQICLGMVDGQKKGITFTDEKSRIVISFFCNREKEEEELSRQLVDILSDELEIKPRIIWGSIRKGFDNLSISYNDAVFALEHEREAFERIYTMDLSRKQEDIFQEVFQEFRTAMVCSIGEREKLFHIFDRFCMAVESYNLSAKYTRSCCFELASSVYFAYFSDTGSGGSEQLSVLMKALSGAEREHALKVTNMFLERLFAGEEGEVHELVKKVKRRIYENLADDLTVASLAGEFYVTPNYLSRLFKRVTGEGCNEYIVRKRIEQAKSLLATTTLKAGEIAVMVGYHDMNYFSLAFKKHTGASPIKYREQVQKR</sequence>
<name>A0A3A9ATV6_9FIRM</name>
<dbReference type="Proteomes" id="UP000280696">
    <property type="component" value="Unassembled WGS sequence"/>
</dbReference>
<proteinExistence type="predicted"/>
<dbReference type="InterPro" id="IPR009057">
    <property type="entry name" value="Homeodomain-like_sf"/>
</dbReference>
<feature type="domain" description="HTH araC/xylS-type" evidence="12">
    <location>
        <begin position="443"/>
        <end position="541"/>
    </location>
</feature>
<dbReference type="Pfam" id="PF12833">
    <property type="entry name" value="HTH_18"/>
    <property type="match status" value="1"/>
</dbReference>
<dbReference type="PROSITE" id="PS50110">
    <property type="entry name" value="RESPONSE_REGULATORY"/>
    <property type="match status" value="1"/>
</dbReference>
<dbReference type="EMBL" id="RAYQ01000019">
    <property type="protein sequence ID" value="RKI89775.1"/>
    <property type="molecule type" value="Genomic_DNA"/>
</dbReference>
<feature type="coiled-coil region" evidence="11">
    <location>
        <begin position="139"/>
        <end position="166"/>
    </location>
</feature>
<keyword evidence="5" id="KW-0902">Two-component regulatory system</keyword>
<keyword evidence="11" id="KW-0175">Coiled coil</keyword>
<comment type="subcellular location">
    <subcellularLocation>
        <location evidence="1">Cytoplasm</location>
    </subcellularLocation>
</comment>
<dbReference type="PROSITE" id="PS01124">
    <property type="entry name" value="HTH_ARAC_FAMILY_2"/>
    <property type="match status" value="1"/>
</dbReference>
<comment type="caution">
    <text evidence="14">The sequence shown here is derived from an EMBL/GenBank/DDBJ whole genome shotgun (WGS) entry which is preliminary data.</text>
</comment>
<keyword evidence="7" id="KW-0238">DNA-binding</keyword>
<feature type="domain" description="Response regulatory" evidence="13">
    <location>
        <begin position="29"/>
        <end position="146"/>
    </location>
</feature>
<evidence type="ECO:0000256" key="11">
    <source>
        <dbReference type="SAM" id="Coils"/>
    </source>
</evidence>
<dbReference type="GO" id="GO:0003700">
    <property type="term" value="F:DNA-binding transcription factor activity"/>
    <property type="evidence" value="ECO:0007669"/>
    <property type="project" value="InterPro"/>
</dbReference>
<evidence type="ECO:0000256" key="6">
    <source>
        <dbReference type="ARBA" id="ARBA00023015"/>
    </source>
</evidence>
<dbReference type="AlphaFoldDB" id="A0A3A9ATV6"/>
<keyword evidence="4 10" id="KW-0597">Phosphoprotein</keyword>
<dbReference type="InterPro" id="IPR011006">
    <property type="entry name" value="CheY-like_superfamily"/>
</dbReference>
<organism evidence="14 15">
    <name type="scientific">Parablautia intestinalis</name>
    <dbReference type="NCBI Taxonomy" id="2320100"/>
    <lineage>
        <taxon>Bacteria</taxon>
        <taxon>Bacillati</taxon>
        <taxon>Bacillota</taxon>
        <taxon>Clostridia</taxon>
        <taxon>Lachnospirales</taxon>
        <taxon>Lachnospiraceae</taxon>
        <taxon>Parablautia</taxon>
    </lineage>
</organism>
<dbReference type="SMART" id="SM00448">
    <property type="entry name" value="REC"/>
    <property type="match status" value="1"/>
</dbReference>
<evidence type="ECO:0000313" key="15">
    <source>
        <dbReference type="Proteomes" id="UP000280696"/>
    </source>
</evidence>
<dbReference type="SUPFAM" id="SSF52172">
    <property type="entry name" value="CheY-like"/>
    <property type="match status" value="1"/>
</dbReference>
<keyword evidence="8" id="KW-0804">Transcription</keyword>
<dbReference type="PANTHER" id="PTHR42713">
    <property type="entry name" value="HISTIDINE KINASE-RELATED"/>
    <property type="match status" value="1"/>
</dbReference>
<dbReference type="GO" id="GO:0000160">
    <property type="term" value="P:phosphorelay signal transduction system"/>
    <property type="evidence" value="ECO:0007669"/>
    <property type="project" value="UniProtKB-KW"/>
</dbReference>
<dbReference type="InterPro" id="IPR051552">
    <property type="entry name" value="HptR"/>
</dbReference>
<dbReference type="Pfam" id="PF00072">
    <property type="entry name" value="Response_reg"/>
    <property type="match status" value="1"/>
</dbReference>
<evidence type="ECO:0000259" key="13">
    <source>
        <dbReference type="PROSITE" id="PS50110"/>
    </source>
</evidence>
<evidence type="ECO:0000256" key="10">
    <source>
        <dbReference type="PROSITE-ProRule" id="PRU00169"/>
    </source>
</evidence>
<dbReference type="InterPro" id="IPR001789">
    <property type="entry name" value="Sig_transdc_resp-reg_receiver"/>
</dbReference>
<dbReference type="OrthoDB" id="1736396at2"/>
<feature type="modified residue" description="4-aspartylphosphate" evidence="10">
    <location>
        <position position="81"/>
    </location>
</feature>